<feature type="region of interest" description="Disordered" evidence="1">
    <location>
        <begin position="610"/>
        <end position="638"/>
    </location>
</feature>
<name>A0AAU9EG50_9BACT</name>
<keyword evidence="3" id="KW-0732">Signal</keyword>
<evidence type="ECO:0000256" key="1">
    <source>
        <dbReference type="SAM" id="MobiDB-lite"/>
    </source>
</evidence>
<accession>A0AAU9EG50</accession>
<dbReference type="Pfam" id="PF09972">
    <property type="entry name" value="DUF2207"/>
    <property type="match status" value="1"/>
</dbReference>
<dbReference type="AlphaFoldDB" id="A0AAU9EG50"/>
<dbReference type="Proteomes" id="UP001366166">
    <property type="component" value="Chromosome"/>
</dbReference>
<dbReference type="InterPro" id="IPR018702">
    <property type="entry name" value="DUF2207"/>
</dbReference>
<sequence length="638" mass="68343">MIRRTLLALFGCLCLYLLAGGPAVAQAGSVAGPERILEFVSQVEVRPDAGLRVTETIRVVALGRRIKRGIVREFPTSYLDRLGRRTRVGFKVLSARRDGHSEPYHLEHVSNGVKVYFGSKNRLLSPGVYTYQLTYSTDRQIGYFNDYDELYWNVTGNDWAFPIERARAEVLLPPGAKVLQQAAYTGKSGVKGRDFSYRLGGNGRPTWQTTRPLAPGQGLTIAVAWPKGLVAQPSAMDNFLAGSGGAVPAMAGLLFTLAYYMLAWFKVGRDPRPDNAIPLFEPPQGMSPAAVRYINRMGFDKKAVAAAVVSLAVKGYLTIEEVPGKKNNYVLLRTDRSPENLSPGERRLADKLFGGGQILELKQKNHARIGKAVQALRASLAREYEKANFKLNRLYLGPGVLLTLLGVGALVVFAPDPGAAAGVSLWLMIWTGGCYVLSRGVISAWRRSRSLSGGLAALGATAFAVPFWLGAVMGLFFLSTVTDPLSVVIFLGLLSLTPLFAYLLKAPTVGGQRLMGQIAGFKLYLSVAEADRLNMLHPPEKTPELFERYLAYALALDVEQQWAEQFAGVLEQAGRDYQPAWYSGRGFTSGNFVGLTSQLSGSLAGAISSSSTAPGSSSGSGGGGSSGGGGGGGGGGGW</sequence>
<evidence type="ECO:0000259" key="5">
    <source>
        <dbReference type="Pfam" id="PF20990"/>
    </source>
</evidence>
<feature type="transmembrane region" description="Helical" evidence="2">
    <location>
        <begin position="420"/>
        <end position="442"/>
    </location>
</feature>
<feature type="transmembrane region" description="Helical" evidence="2">
    <location>
        <begin position="239"/>
        <end position="262"/>
    </location>
</feature>
<evidence type="ECO:0000313" key="6">
    <source>
        <dbReference type="EMBL" id="BEQ13534.1"/>
    </source>
</evidence>
<feature type="signal peptide" evidence="3">
    <location>
        <begin position="1"/>
        <end position="27"/>
    </location>
</feature>
<reference evidence="7" key="1">
    <citation type="journal article" date="2023" name="Arch. Microbiol.">
        <title>Desulfoferula mesophilus gen. nov. sp. nov., a mesophilic sulfate-reducing bacterium isolated from a brackish lake sediment.</title>
        <authorList>
            <person name="Watanabe T."/>
            <person name="Yabe T."/>
            <person name="Tsuji J.M."/>
            <person name="Fukui M."/>
        </authorList>
    </citation>
    <scope>NUCLEOTIDE SEQUENCE [LARGE SCALE GENOMIC DNA]</scope>
    <source>
        <strain evidence="7">12FAK</strain>
    </source>
</reference>
<evidence type="ECO:0008006" key="8">
    <source>
        <dbReference type="Google" id="ProtNLM"/>
    </source>
</evidence>
<feature type="chain" id="PRO_5043874318" description="DUF2207 domain-containing protein" evidence="3">
    <location>
        <begin position="28"/>
        <end position="638"/>
    </location>
</feature>
<keyword evidence="2" id="KW-1133">Transmembrane helix</keyword>
<evidence type="ECO:0000259" key="4">
    <source>
        <dbReference type="Pfam" id="PF09972"/>
    </source>
</evidence>
<evidence type="ECO:0000256" key="2">
    <source>
        <dbReference type="SAM" id="Phobius"/>
    </source>
</evidence>
<feature type="transmembrane region" description="Helical" evidence="2">
    <location>
        <begin position="454"/>
        <end position="478"/>
    </location>
</feature>
<evidence type="ECO:0000256" key="3">
    <source>
        <dbReference type="SAM" id="SignalP"/>
    </source>
</evidence>
<feature type="transmembrane region" description="Helical" evidence="2">
    <location>
        <begin position="484"/>
        <end position="504"/>
    </location>
</feature>
<proteinExistence type="predicted"/>
<feature type="transmembrane region" description="Helical" evidence="2">
    <location>
        <begin position="394"/>
        <end position="414"/>
    </location>
</feature>
<keyword evidence="2" id="KW-0472">Membrane</keyword>
<dbReference type="KEGG" id="dmp:FAK_06000"/>
<dbReference type="InterPro" id="IPR048389">
    <property type="entry name" value="YciQ-like_C"/>
</dbReference>
<organism evidence="6 7">
    <name type="scientific">Desulfoferula mesophila</name>
    <dbReference type="NCBI Taxonomy" id="3058419"/>
    <lineage>
        <taxon>Bacteria</taxon>
        <taxon>Pseudomonadati</taxon>
        <taxon>Thermodesulfobacteriota</taxon>
        <taxon>Desulfarculia</taxon>
        <taxon>Desulfarculales</taxon>
        <taxon>Desulfarculaceae</taxon>
        <taxon>Desulfoferula</taxon>
    </lineage>
</organism>
<dbReference type="Pfam" id="PF20990">
    <property type="entry name" value="DUF2207_C"/>
    <property type="match status" value="1"/>
</dbReference>
<dbReference type="RefSeq" id="WP_338605254.1">
    <property type="nucleotide sequence ID" value="NZ_AP028679.1"/>
</dbReference>
<keyword evidence="7" id="KW-1185">Reference proteome</keyword>
<feature type="domain" description="Predicted membrane protein YciQ-like C-terminal" evidence="5">
    <location>
        <begin position="280"/>
        <end position="566"/>
    </location>
</feature>
<gene>
    <name evidence="6" type="ORF">FAK_06000</name>
</gene>
<keyword evidence="2" id="KW-0812">Transmembrane</keyword>
<protein>
    <recommendedName>
        <fullName evidence="8">DUF2207 domain-containing protein</fullName>
    </recommendedName>
</protein>
<dbReference type="EMBL" id="AP028679">
    <property type="protein sequence ID" value="BEQ13534.1"/>
    <property type="molecule type" value="Genomic_DNA"/>
</dbReference>
<feature type="domain" description="DUF2207" evidence="4">
    <location>
        <begin position="35"/>
        <end position="225"/>
    </location>
</feature>
<evidence type="ECO:0000313" key="7">
    <source>
        <dbReference type="Proteomes" id="UP001366166"/>
    </source>
</evidence>
<feature type="compositionally biased region" description="Gly residues" evidence="1">
    <location>
        <begin position="618"/>
        <end position="638"/>
    </location>
</feature>